<dbReference type="Proteomes" id="UP001153328">
    <property type="component" value="Unassembled WGS sequence"/>
</dbReference>
<evidence type="ECO:0000313" key="1">
    <source>
        <dbReference type="EMBL" id="CAG7616841.1"/>
    </source>
</evidence>
<reference evidence="1" key="1">
    <citation type="submission" date="2021-06" db="EMBL/GenBank/DDBJ databases">
        <authorList>
            <person name="Arsene-Ploetze F."/>
        </authorList>
    </citation>
    <scope>NUCLEOTIDE SEQUENCE</scope>
    <source>
        <strain evidence="1">SBRY1</strain>
    </source>
</reference>
<gene>
    <name evidence="1" type="ORF">SBRY_110232</name>
</gene>
<dbReference type="AlphaFoldDB" id="A0A9W4E4H2"/>
<organism evidence="1 2">
    <name type="scientific">Actinacidiphila bryophytorum</name>
    <dbReference type="NCBI Taxonomy" id="1436133"/>
    <lineage>
        <taxon>Bacteria</taxon>
        <taxon>Bacillati</taxon>
        <taxon>Actinomycetota</taxon>
        <taxon>Actinomycetes</taxon>
        <taxon>Kitasatosporales</taxon>
        <taxon>Streptomycetaceae</taxon>
        <taxon>Actinacidiphila</taxon>
    </lineage>
</organism>
<protein>
    <submittedName>
        <fullName evidence="1">Uncharacterized protein</fullName>
    </submittedName>
</protein>
<dbReference type="EMBL" id="CAJVAX010000003">
    <property type="protein sequence ID" value="CAG7616841.1"/>
    <property type="molecule type" value="Genomic_DNA"/>
</dbReference>
<sequence>MPQWLGTSATPVACVPIHCRPYNGRHGT</sequence>
<accession>A0A9W4E4H2</accession>
<name>A0A9W4E4H2_9ACTN</name>
<comment type="caution">
    <text evidence="1">The sequence shown here is derived from an EMBL/GenBank/DDBJ whole genome shotgun (WGS) entry which is preliminary data.</text>
</comment>
<proteinExistence type="predicted"/>
<keyword evidence="2" id="KW-1185">Reference proteome</keyword>
<evidence type="ECO:0000313" key="2">
    <source>
        <dbReference type="Proteomes" id="UP001153328"/>
    </source>
</evidence>